<evidence type="ECO:0000313" key="3">
    <source>
        <dbReference type="Ensembl" id="ENSPLOP00000024830.1"/>
    </source>
</evidence>
<dbReference type="SMART" id="SM00406">
    <property type="entry name" value="IGv"/>
    <property type="match status" value="1"/>
</dbReference>
<accession>A0A8C8Y1E1</accession>
<feature type="domain" description="Ig-like" evidence="2">
    <location>
        <begin position="18"/>
        <end position="111"/>
    </location>
</feature>
<reference evidence="3" key="1">
    <citation type="submission" date="2025-08" db="UniProtKB">
        <authorList>
            <consortium name="Ensembl"/>
        </authorList>
    </citation>
    <scope>IDENTIFICATION</scope>
</reference>
<protein>
    <recommendedName>
        <fullName evidence="2">Ig-like domain-containing protein</fullName>
    </recommendedName>
</protein>
<dbReference type="Pfam" id="PF07686">
    <property type="entry name" value="V-set"/>
    <property type="match status" value="1"/>
</dbReference>
<keyword evidence="1" id="KW-0732">Signal</keyword>
<evidence type="ECO:0000256" key="1">
    <source>
        <dbReference type="SAM" id="SignalP"/>
    </source>
</evidence>
<dbReference type="GeneTree" id="ENSGT00940000153770"/>
<sequence>MNMGVLTQLLCLLLACLPAAGGTAELTQSPTHLSVSLKDSVSIICRANESVSDYLSWYQQKPGQPPKLIIYDADNLESGVSDRFSGIQSGTEFILKISTVEADDTAIYYCQHDYALPPTVLQPRA</sequence>
<dbReference type="InterPro" id="IPR013106">
    <property type="entry name" value="Ig_V-set"/>
</dbReference>
<dbReference type="InterPro" id="IPR050150">
    <property type="entry name" value="IgV_Light_Chain"/>
</dbReference>
<dbReference type="OMA" id="ICRANQS"/>
<proteinExistence type="predicted"/>
<dbReference type="PROSITE" id="PS50835">
    <property type="entry name" value="IG_LIKE"/>
    <property type="match status" value="1"/>
</dbReference>
<evidence type="ECO:0000313" key="4">
    <source>
        <dbReference type="Proteomes" id="UP000694399"/>
    </source>
</evidence>
<feature type="signal peptide" evidence="1">
    <location>
        <begin position="1"/>
        <end position="24"/>
    </location>
</feature>
<dbReference type="PANTHER" id="PTHR23267">
    <property type="entry name" value="IMMUNOGLOBULIN LIGHT CHAIN"/>
    <property type="match status" value="1"/>
</dbReference>
<dbReference type="Proteomes" id="UP000694399">
    <property type="component" value="Unassembled WGS sequence"/>
</dbReference>
<dbReference type="Ensembl" id="ENSPLOT00000027406.1">
    <property type="protein sequence ID" value="ENSPLOP00000024830.1"/>
    <property type="gene ID" value="ENSPLOG00000018212.1"/>
</dbReference>
<dbReference type="InterPro" id="IPR007110">
    <property type="entry name" value="Ig-like_dom"/>
</dbReference>
<reference evidence="3" key="2">
    <citation type="submission" date="2025-09" db="UniProtKB">
        <authorList>
            <consortium name="Ensembl"/>
        </authorList>
    </citation>
    <scope>IDENTIFICATION</scope>
</reference>
<name>A0A8C8Y1E1_PANLE</name>
<organism evidence="3 4">
    <name type="scientific">Panthera leo</name>
    <name type="common">Lion</name>
    <dbReference type="NCBI Taxonomy" id="9689"/>
    <lineage>
        <taxon>Eukaryota</taxon>
        <taxon>Metazoa</taxon>
        <taxon>Chordata</taxon>
        <taxon>Craniata</taxon>
        <taxon>Vertebrata</taxon>
        <taxon>Euteleostomi</taxon>
        <taxon>Mammalia</taxon>
        <taxon>Eutheria</taxon>
        <taxon>Laurasiatheria</taxon>
        <taxon>Carnivora</taxon>
        <taxon>Feliformia</taxon>
        <taxon>Felidae</taxon>
        <taxon>Pantherinae</taxon>
        <taxon>Panthera</taxon>
    </lineage>
</organism>
<dbReference type="Gene3D" id="2.60.40.10">
    <property type="entry name" value="Immunoglobulins"/>
    <property type="match status" value="1"/>
</dbReference>
<dbReference type="SUPFAM" id="SSF48726">
    <property type="entry name" value="Immunoglobulin"/>
    <property type="match status" value="1"/>
</dbReference>
<keyword evidence="4" id="KW-1185">Reference proteome</keyword>
<dbReference type="InterPro" id="IPR003599">
    <property type="entry name" value="Ig_sub"/>
</dbReference>
<evidence type="ECO:0000259" key="2">
    <source>
        <dbReference type="PROSITE" id="PS50835"/>
    </source>
</evidence>
<dbReference type="InterPro" id="IPR013783">
    <property type="entry name" value="Ig-like_fold"/>
</dbReference>
<dbReference type="SMART" id="SM00409">
    <property type="entry name" value="IG"/>
    <property type="match status" value="1"/>
</dbReference>
<dbReference type="InterPro" id="IPR036179">
    <property type="entry name" value="Ig-like_dom_sf"/>
</dbReference>
<feature type="chain" id="PRO_5046529503" description="Ig-like domain-containing protein" evidence="1">
    <location>
        <begin position="25"/>
        <end position="125"/>
    </location>
</feature>
<dbReference type="AlphaFoldDB" id="A0A8C8Y1E1"/>